<dbReference type="RefSeq" id="WP_015232413.1">
    <property type="nucleotide sequence ID" value="NC_019791.1"/>
</dbReference>
<dbReference type="GO" id="GO:0022857">
    <property type="term" value="F:transmembrane transporter activity"/>
    <property type="evidence" value="ECO:0007669"/>
    <property type="project" value="InterPro"/>
</dbReference>
<keyword evidence="1" id="KW-0472">Membrane</keyword>
<dbReference type="SUPFAM" id="SSF103473">
    <property type="entry name" value="MFS general substrate transporter"/>
    <property type="match status" value="1"/>
</dbReference>
<evidence type="ECO:0000313" key="3">
    <source>
        <dbReference type="EMBL" id="AFZ70516.1"/>
    </source>
</evidence>
<dbReference type="KEGG" id="clg:Calag_0773"/>
<gene>
    <name evidence="3" type="ordered locus">Calag_0773</name>
</gene>
<feature type="transmembrane region" description="Helical" evidence="1">
    <location>
        <begin position="169"/>
        <end position="192"/>
    </location>
</feature>
<name>L0A9H1_CALLD</name>
<feature type="domain" description="Major facilitator superfamily (MFS) profile" evidence="2">
    <location>
        <begin position="8"/>
        <end position="393"/>
    </location>
</feature>
<dbReference type="PANTHER" id="PTHR23520">
    <property type="entry name" value="TRANSPORTER, PUTATIVE (AFU_ORTHOLOGUE AFUA_3G04000)-RELATED"/>
    <property type="match status" value="1"/>
</dbReference>
<protein>
    <submittedName>
        <fullName evidence="3">Arabinose efflux permease family protein</fullName>
    </submittedName>
</protein>
<dbReference type="AlphaFoldDB" id="L0A9H1"/>
<proteinExistence type="predicted"/>
<dbReference type="PROSITE" id="PS50850">
    <property type="entry name" value="MFS"/>
    <property type="match status" value="1"/>
</dbReference>
<evidence type="ECO:0000259" key="2">
    <source>
        <dbReference type="PROSITE" id="PS50850"/>
    </source>
</evidence>
<keyword evidence="1" id="KW-1133">Transmembrane helix</keyword>
<dbReference type="Pfam" id="PF07690">
    <property type="entry name" value="MFS_1"/>
    <property type="match status" value="1"/>
</dbReference>
<dbReference type="InParanoid" id="L0A9H1"/>
<feature type="transmembrane region" description="Helical" evidence="1">
    <location>
        <begin position="291"/>
        <end position="311"/>
    </location>
</feature>
<dbReference type="InterPro" id="IPR036259">
    <property type="entry name" value="MFS_trans_sf"/>
</dbReference>
<feature type="transmembrane region" description="Helical" evidence="1">
    <location>
        <begin position="77"/>
        <end position="104"/>
    </location>
</feature>
<feature type="transmembrane region" description="Helical" evidence="1">
    <location>
        <begin position="219"/>
        <end position="237"/>
    </location>
</feature>
<dbReference type="EMBL" id="CP003378">
    <property type="protein sequence ID" value="AFZ70516.1"/>
    <property type="molecule type" value="Genomic_DNA"/>
</dbReference>
<feature type="transmembrane region" description="Helical" evidence="1">
    <location>
        <begin position="110"/>
        <end position="129"/>
    </location>
</feature>
<dbReference type="InterPro" id="IPR011701">
    <property type="entry name" value="MFS"/>
</dbReference>
<feature type="transmembrane region" description="Helical" evidence="1">
    <location>
        <begin position="364"/>
        <end position="388"/>
    </location>
</feature>
<organism evidence="3 4">
    <name type="scientific">Caldisphaera lagunensis (strain DSM 15908 / JCM 11604 / ANMR 0165 / IC-154)</name>
    <dbReference type="NCBI Taxonomy" id="1056495"/>
    <lineage>
        <taxon>Archaea</taxon>
        <taxon>Thermoproteota</taxon>
        <taxon>Thermoprotei</taxon>
        <taxon>Acidilobales</taxon>
        <taxon>Caldisphaeraceae</taxon>
        <taxon>Caldisphaera</taxon>
    </lineage>
</organism>
<dbReference type="InterPro" id="IPR020846">
    <property type="entry name" value="MFS_dom"/>
</dbReference>
<sequence length="400" mass="44033">MGSEYKKDIYLLGSIRAMRSFSFGYIAFILPLYLRYIGFSVELVGLYSLISTISSSILVLISGYLGDVFSRKKTLIIISMLPIIAYIILISTHNIIIALISSLFGLSLSPMGGGAGGGPVAPLQTAMVASRTNRKERTYIYSYLTITAIIMALLGGIFSSLIINTFPKSYYMILFETAIVLSTISIFLIIPIKETPDKIQKSGNKGFIPRKSAKNISKIAITGLFGSLGLGMILPLLPIYFKDIGATDYIISIIYDFSYLATVFVMIFSGKIERNLGSIKGIFILRTLGSLPLAIIPLIHSLFIASLIYILRTASYQAALPIRQNISMELYSPDERSRGSSITGVARRLPYGVSSLLGSILLQIGAYIFVFSSAALISFLDPLFYYIFFKEIDKNDKVNE</sequence>
<dbReference type="PANTHER" id="PTHR23520:SF5">
    <property type="entry name" value="TRANSPORTER, PUTATIVE (AFU_ORTHOLOGUE AFUA_3G04000)-RELATED"/>
    <property type="match status" value="1"/>
</dbReference>
<dbReference type="eggNOG" id="arCOG00132">
    <property type="taxonomic scope" value="Archaea"/>
</dbReference>
<dbReference type="STRING" id="1056495.Calag_0773"/>
<feature type="transmembrane region" description="Helical" evidence="1">
    <location>
        <begin position="141"/>
        <end position="163"/>
    </location>
</feature>
<dbReference type="OrthoDB" id="56622at2157"/>
<accession>L0A9H1</accession>
<dbReference type="Proteomes" id="UP000010469">
    <property type="component" value="Chromosome"/>
</dbReference>
<feature type="transmembrane region" description="Helical" evidence="1">
    <location>
        <begin position="44"/>
        <end position="65"/>
    </location>
</feature>
<dbReference type="HOGENOM" id="CLU_025894_3_1_2"/>
<keyword evidence="4" id="KW-1185">Reference proteome</keyword>
<feature type="transmembrane region" description="Helical" evidence="1">
    <location>
        <begin position="21"/>
        <end position="38"/>
    </location>
</feature>
<keyword evidence="1" id="KW-0812">Transmembrane</keyword>
<feature type="transmembrane region" description="Helical" evidence="1">
    <location>
        <begin position="249"/>
        <end position="270"/>
    </location>
</feature>
<dbReference type="GeneID" id="14212033"/>
<reference evidence="4" key="1">
    <citation type="submission" date="2012-03" db="EMBL/GenBank/DDBJ databases">
        <title>Complete genome of Caldisphaera lagunensis DSM 15908.</title>
        <authorList>
            <person name="Lucas S."/>
            <person name="Copeland A."/>
            <person name="Lapidus A."/>
            <person name="Glavina del Rio T."/>
            <person name="Dalin E."/>
            <person name="Tice H."/>
            <person name="Bruce D."/>
            <person name="Goodwin L."/>
            <person name="Pitluck S."/>
            <person name="Peters L."/>
            <person name="Mikhailova N."/>
            <person name="Teshima H."/>
            <person name="Kyrpides N."/>
            <person name="Mavromatis K."/>
            <person name="Ivanova N."/>
            <person name="Brettin T."/>
            <person name="Detter J.C."/>
            <person name="Han C."/>
            <person name="Larimer F."/>
            <person name="Land M."/>
            <person name="Hauser L."/>
            <person name="Markowitz V."/>
            <person name="Cheng J.-F."/>
            <person name="Hugenholtz P."/>
            <person name="Woyke T."/>
            <person name="Wu D."/>
            <person name="Spring S."/>
            <person name="Schroeder M."/>
            <person name="Brambilla E."/>
            <person name="Klenk H.-P."/>
            <person name="Eisen J.A."/>
        </authorList>
    </citation>
    <scope>NUCLEOTIDE SEQUENCE [LARGE SCALE GENOMIC DNA]</scope>
    <source>
        <strain evidence="4">DSM 15908 / JCM 11604 / IC-154</strain>
    </source>
</reference>
<evidence type="ECO:0000256" key="1">
    <source>
        <dbReference type="SAM" id="Phobius"/>
    </source>
</evidence>
<dbReference type="Gene3D" id="1.20.1250.20">
    <property type="entry name" value="MFS general substrate transporter like domains"/>
    <property type="match status" value="2"/>
</dbReference>
<evidence type="ECO:0000313" key="4">
    <source>
        <dbReference type="Proteomes" id="UP000010469"/>
    </source>
</evidence>